<dbReference type="PANTHER" id="PTHR43283">
    <property type="entry name" value="BETA-LACTAMASE-RELATED"/>
    <property type="match status" value="1"/>
</dbReference>
<dbReference type="PANTHER" id="PTHR43283:SF7">
    <property type="entry name" value="BETA-LACTAMASE-RELATED DOMAIN-CONTAINING PROTEIN"/>
    <property type="match status" value="1"/>
</dbReference>
<dbReference type="Pfam" id="PF00144">
    <property type="entry name" value="Beta-lactamase"/>
    <property type="match status" value="1"/>
</dbReference>
<sequence length="322" mass="34713">MQRRSILAGLAALPFAAPALARAATDTTLAQAARLPQLRAIAIWRGSEIAAQGYGGFTPDRQTNIKSASKSIVSALAGIAIQRGVFSGADQPVAEVLRADLPRDPDPRLAQLTLGNLLSMQAGLQRQSGPNYGRWVSSRNWVRTALAAPFETDPGGRMLYSTASTHLVSAMLTQATGRTTLALAQDWLTIPGFRITAWERDPQGIYLGGNQMAMSTRSLLAFGAAYAAGGHGVIPPGWIDESWQRRTQSFFNGEDYGYGWFLSRIGGRAVRYGWGYGGQMIYVFPGRDPVAIAMTSDPDLPSARSGYRNDLHRLAGELVQSL</sequence>
<dbReference type="RefSeq" id="WP_155045030.1">
    <property type="nucleotide sequence ID" value="NZ_WMIH01000011.1"/>
</dbReference>
<dbReference type="InterPro" id="IPR001466">
    <property type="entry name" value="Beta-lactam-related"/>
</dbReference>
<dbReference type="AlphaFoldDB" id="A0A6L6IZU8"/>
<dbReference type="SUPFAM" id="SSF56601">
    <property type="entry name" value="beta-lactamase/transpeptidase-like"/>
    <property type="match status" value="1"/>
</dbReference>
<feature type="chain" id="PRO_5026677717" evidence="1">
    <location>
        <begin position="24"/>
        <end position="322"/>
    </location>
</feature>
<feature type="signal peptide" evidence="1">
    <location>
        <begin position="1"/>
        <end position="23"/>
    </location>
</feature>
<dbReference type="InterPro" id="IPR012338">
    <property type="entry name" value="Beta-lactam/transpept-like"/>
</dbReference>
<keyword evidence="3" id="KW-0378">Hydrolase</keyword>
<evidence type="ECO:0000313" key="3">
    <source>
        <dbReference type="EMBL" id="MTH65151.1"/>
    </source>
</evidence>
<dbReference type="EMBL" id="WMII01000011">
    <property type="protein sequence ID" value="MTH65151.1"/>
    <property type="molecule type" value="Genomic_DNA"/>
</dbReference>
<name>A0A6L6IZU8_9RHOB</name>
<accession>A0A6L6IZU8</accession>
<protein>
    <submittedName>
        <fullName evidence="3">Serine hydrolase</fullName>
    </submittedName>
</protein>
<gene>
    <name evidence="3" type="ORF">GL284_12830</name>
</gene>
<evidence type="ECO:0000259" key="2">
    <source>
        <dbReference type="Pfam" id="PF00144"/>
    </source>
</evidence>
<organism evidence="3 4">
    <name type="scientific">Paracoccus shanxieyensis</name>
    <dbReference type="NCBI Taxonomy" id="2675752"/>
    <lineage>
        <taxon>Bacteria</taxon>
        <taxon>Pseudomonadati</taxon>
        <taxon>Pseudomonadota</taxon>
        <taxon>Alphaproteobacteria</taxon>
        <taxon>Rhodobacterales</taxon>
        <taxon>Paracoccaceae</taxon>
        <taxon>Paracoccus</taxon>
    </lineage>
</organism>
<reference evidence="3 4" key="1">
    <citation type="submission" date="2019-11" db="EMBL/GenBank/DDBJ databases">
        <authorList>
            <person name="Dong K."/>
        </authorList>
    </citation>
    <scope>NUCLEOTIDE SEQUENCE [LARGE SCALE GENOMIC DNA]</scope>
    <source>
        <strain evidence="3 4">DK608</strain>
    </source>
</reference>
<dbReference type="Gene3D" id="3.40.710.10">
    <property type="entry name" value="DD-peptidase/beta-lactamase superfamily"/>
    <property type="match status" value="1"/>
</dbReference>
<proteinExistence type="predicted"/>
<evidence type="ECO:0000256" key="1">
    <source>
        <dbReference type="SAM" id="SignalP"/>
    </source>
</evidence>
<dbReference type="InterPro" id="IPR050789">
    <property type="entry name" value="Diverse_Enzym_Activities"/>
</dbReference>
<dbReference type="Proteomes" id="UP000478740">
    <property type="component" value="Unassembled WGS sequence"/>
</dbReference>
<comment type="caution">
    <text evidence="3">The sequence shown here is derived from an EMBL/GenBank/DDBJ whole genome shotgun (WGS) entry which is preliminary data.</text>
</comment>
<dbReference type="GO" id="GO:0016787">
    <property type="term" value="F:hydrolase activity"/>
    <property type="evidence" value="ECO:0007669"/>
    <property type="project" value="UniProtKB-KW"/>
</dbReference>
<keyword evidence="1" id="KW-0732">Signal</keyword>
<evidence type="ECO:0000313" key="4">
    <source>
        <dbReference type="Proteomes" id="UP000478740"/>
    </source>
</evidence>
<feature type="domain" description="Beta-lactamase-related" evidence="2">
    <location>
        <begin position="40"/>
        <end position="310"/>
    </location>
</feature>
<keyword evidence="4" id="KW-1185">Reference proteome</keyword>